<dbReference type="Pfam" id="PF00588">
    <property type="entry name" value="SpoU_methylase"/>
    <property type="match status" value="1"/>
</dbReference>
<dbReference type="RefSeq" id="WP_425346604.1">
    <property type="nucleotide sequence ID" value="NZ_JBGUBD010000011.1"/>
</dbReference>
<comment type="caution">
    <text evidence="8">The sequence shown here is derived from an EMBL/GenBank/DDBJ whole genome shotgun (WGS) entry which is preliminary data.</text>
</comment>
<dbReference type="InterPro" id="IPR016914">
    <property type="entry name" value="TrmL"/>
</dbReference>
<sequence length="157" mass="17728">MLHVALYQPMIPPNTGATARQCVGMNAHLHLVGPHRLDLSDHAVKRAGLDYWPHLILTKHPTPDDFVDWLARENKSPWLVTKLGEHRYDRAPYADEDVLVFGNEKEGIPQAWHDRWPDRRISVPILGQIRSYNLANTVAIVLAQATSTAALYPPPHP</sequence>
<evidence type="ECO:0000256" key="4">
    <source>
        <dbReference type="ARBA" id="ARBA00022691"/>
    </source>
</evidence>
<gene>
    <name evidence="8" type="ORF">ACERK3_15430</name>
</gene>
<evidence type="ECO:0000256" key="2">
    <source>
        <dbReference type="ARBA" id="ARBA00022603"/>
    </source>
</evidence>
<dbReference type="GO" id="GO:0032259">
    <property type="term" value="P:methylation"/>
    <property type="evidence" value="ECO:0007669"/>
    <property type="project" value="UniProtKB-KW"/>
</dbReference>
<feature type="binding site" evidence="6">
    <location>
        <position position="123"/>
    </location>
    <ligand>
        <name>S-adenosyl-L-methionine</name>
        <dbReference type="ChEBI" id="CHEBI:59789"/>
    </ligand>
</feature>
<dbReference type="InterPro" id="IPR001537">
    <property type="entry name" value="SpoU_MeTrfase"/>
</dbReference>
<keyword evidence="9" id="KW-1185">Reference proteome</keyword>
<evidence type="ECO:0000256" key="3">
    <source>
        <dbReference type="ARBA" id="ARBA00022679"/>
    </source>
</evidence>
<dbReference type="GO" id="GO:0008168">
    <property type="term" value="F:methyltransferase activity"/>
    <property type="evidence" value="ECO:0007669"/>
    <property type="project" value="UniProtKB-KW"/>
</dbReference>
<dbReference type="EC" id="2.1.1.207" evidence="6"/>
<comment type="subcellular location">
    <subcellularLocation>
        <location evidence="6">Cytoplasm</location>
    </subcellularLocation>
</comment>
<feature type="binding site" evidence="6">
    <location>
        <position position="102"/>
    </location>
    <ligand>
        <name>S-adenosyl-L-methionine</name>
        <dbReference type="ChEBI" id="CHEBI:59789"/>
    </ligand>
</feature>
<dbReference type="SUPFAM" id="SSF75217">
    <property type="entry name" value="alpha/beta knot"/>
    <property type="match status" value="1"/>
</dbReference>
<dbReference type="HAMAP" id="MF_01885">
    <property type="entry name" value="tRNA_methyltr_TrmL"/>
    <property type="match status" value="1"/>
</dbReference>
<evidence type="ECO:0000313" key="8">
    <source>
        <dbReference type="EMBL" id="MFA9479679.1"/>
    </source>
</evidence>
<dbReference type="InterPro" id="IPR029026">
    <property type="entry name" value="tRNA_m1G_MTases_N"/>
</dbReference>
<keyword evidence="3 6" id="KW-0808">Transferase</keyword>
<reference evidence="8 9" key="1">
    <citation type="submission" date="2024-08" db="EMBL/GenBank/DDBJ databases">
        <title>Whole-genome sequencing of halo(alkali)philic microorganisms from hypersaline lakes.</title>
        <authorList>
            <person name="Sorokin D.Y."/>
            <person name="Merkel A.Y."/>
            <person name="Messina E."/>
            <person name="Yakimov M."/>
        </authorList>
    </citation>
    <scope>NUCLEOTIDE SEQUENCE [LARGE SCALE GENOMIC DNA]</scope>
    <source>
        <strain evidence="8 9">AB-hyl4</strain>
    </source>
</reference>
<dbReference type="InterPro" id="IPR029028">
    <property type="entry name" value="Alpha/beta_knot_MTases"/>
</dbReference>
<proteinExistence type="inferred from homology"/>
<feature type="binding site" evidence="6">
    <location>
        <position position="131"/>
    </location>
    <ligand>
        <name>S-adenosyl-L-methionine</name>
        <dbReference type="ChEBI" id="CHEBI:59789"/>
    </ligand>
</feature>
<dbReference type="PIRSF" id="PIRSF029256">
    <property type="entry name" value="SpoU_TrmH_prd"/>
    <property type="match status" value="1"/>
</dbReference>
<keyword evidence="4 6" id="KW-0949">S-adenosyl-L-methionine</keyword>
<dbReference type="Gene3D" id="3.40.1280.10">
    <property type="match status" value="1"/>
</dbReference>
<accession>A0ABV4UAQ8</accession>
<keyword evidence="1 6" id="KW-0963">Cytoplasm</keyword>
<comment type="catalytic activity">
    <reaction evidence="6">
        <text>cytidine(34) in tRNA + S-adenosyl-L-methionine = 2'-O-methylcytidine(34) in tRNA + S-adenosyl-L-homocysteine + H(+)</text>
        <dbReference type="Rhea" id="RHEA:43084"/>
        <dbReference type="Rhea" id="RHEA-COMP:10331"/>
        <dbReference type="Rhea" id="RHEA-COMP:10332"/>
        <dbReference type="ChEBI" id="CHEBI:15378"/>
        <dbReference type="ChEBI" id="CHEBI:57856"/>
        <dbReference type="ChEBI" id="CHEBI:59789"/>
        <dbReference type="ChEBI" id="CHEBI:74495"/>
        <dbReference type="ChEBI" id="CHEBI:82748"/>
        <dbReference type="EC" id="2.1.1.207"/>
    </reaction>
</comment>
<dbReference type="EMBL" id="JBGUBD010000011">
    <property type="protein sequence ID" value="MFA9479679.1"/>
    <property type="molecule type" value="Genomic_DNA"/>
</dbReference>
<protein>
    <recommendedName>
        <fullName evidence="6">Putative tRNA (cytidine(34)-2'-O)-methyltransferase</fullName>
        <ecNumber evidence="6">2.1.1.207</ecNumber>
    </recommendedName>
    <alternativeName>
        <fullName evidence="6">tRNA (cytidine/uridine-2'-O-)-methyltransferase</fullName>
    </alternativeName>
</protein>
<organism evidence="8 9">
    <name type="scientific">Natronomicrosphaera hydrolytica</name>
    <dbReference type="NCBI Taxonomy" id="3242702"/>
    <lineage>
        <taxon>Bacteria</taxon>
        <taxon>Pseudomonadati</taxon>
        <taxon>Planctomycetota</taxon>
        <taxon>Phycisphaerae</taxon>
        <taxon>Phycisphaerales</taxon>
        <taxon>Phycisphaeraceae</taxon>
        <taxon>Natronomicrosphaera</taxon>
    </lineage>
</organism>
<evidence type="ECO:0000256" key="1">
    <source>
        <dbReference type="ARBA" id="ARBA00022490"/>
    </source>
</evidence>
<dbReference type="Proteomes" id="UP001575105">
    <property type="component" value="Unassembled WGS sequence"/>
</dbReference>
<feature type="domain" description="tRNA/rRNA methyltransferase SpoU type" evidence="7">
    <location>
        <begin position="2"/>
        <end position="142"/>
    </location>
</feature>
<comment type="catalytic activity">
    <reaction evidence="6">
        <text>5-carboxymethylaminomethyluridine(34) in tRNA(Leu) + S-adenosyl-L-methionine = 5-carboxymethylaminomethyl-2'-O-methyluridine(34) in tRNA(Leu) + S-adenosyl-L-homocysteine + H(+)</text>
        <dbReference type="Rhea" id="RHEA:43088"/>
        <dbReference type="Rhea" id="RHEA-COMP:10333"/>
        <dbReference type="Rhea" id="RHEA-COMP:10334"/>
        <dbReference type="ChEBI" id="CHEBI:15378"/>
        <dbReference type="ChEBI" id="CHEBI:57856"/>
        <dbReference type="ChEBI" id="CHEBI:59789"/>
        <dbReference type="ChEBI" id="CHEBI:74508"/>
        <dbReference type="ChEBI" id="CHEBI:74511"/>
        <dbReference type="EC" id="2.1.1.207"/>
    </reaction>
</comment>
<comment type="similarity">
    <text evidence="6">Belongs to the class IV-like SAM-binding methyltransferase superfamily. RNA methyltransferase TrmH family. TrmL subfamily.</text>
</comment>
<evidence type="ECO:0000256" key="5">
    <source>
        <dbReference type="ARBA" id="ARBA00022694"/>
    </source>
</evidence>
<feature type="binding site" evidence="6">
    <location>
        <position position="80"/>
    </location>
    <ligand>
        <name>S-adenosyl-L-methionine</name>
        <dbReference type="ChEBI" id="CHEBI:59789"/>
    </ligand>
</feature>
<dbReference type="PANTHER" id="PTHR42971:SF1">
    <property type="entry name" value="TRNA (CYTIDINE(34)-2'-O)-METHYLTRANSFERASE"/>
    <property type="match status" value="1"/>
</dbReference>
<evidence type="ECO:0000259" key="7">
    <source>
        <dbReference type="Pfam" id="PF00588"/>
    </source>
</evidence>
<comment type="function">
    <text evidence="6">Could methylate the ribose at the nucleotide 34 wobble position in tRNA.</text>
</comment>
<keyword evidence="2 6" id="KW-0489">Methyltransferase</keyword>
<dbReference type="PANTHER" id="PTHR42971">
    <property type="entry name" value="TRNA (CYTIDINE(34)-2'-O)-METHYLTRANSFERASE"/>
    <property type="match status" value="1"/>
</dbReference>
<keyword evidence="5 6" id="KW-0819">tRNA processing</keyword>
<evidence type="ECO:0000313" key="9">
    <source>
        <dbReference type="Proteomes" id="UP001575105"/>
    </source>
</evidence>
<name>A0ABV4UAQ8_9BACT</name>
<evidence type="ECO:0000256" key="6">
    <source>
        <dbReference type="HAMAP-Rule" id="MF_01885"/>
    </source>
</evidence>